<dbReference type="Gene3D" id="3.50.50.60">
    <property type="entry name" value="FAD/NAD(P)-binding domain"/>
    <property type="match status" value="1"/>
</dbReference>
<evidence type="ECO:0000256" key="3">
    <source>
        <dbReference type="ARBA" id="ARBA00022827"/>
    </source>
</evidence>
<dbReference type="PRINTS" id="PR00368">
    <property type="entry name" value="FADPNR"/>
</dbReference>
<name>A0A443ITL7_9RHOB</name>
<evidence type="ECO:0000313" key="6">
    <source>
        <dbReference type="EMBL" id="RWR11047.1"/>
    </source>
</evidence>
<keyword evidence="9" id="KW-1185">Reference proteome</keyword>
<organism evidence="6 9">
    <name type="scientific">Paenirhodobacter populi</name>
    <dbReference type="NCBI Taxonomy" id="2306993"/>
    <lineage>
        <taxon>Bacteria</taxon>
        <taxon>Pseudomonadati</taxon>
        <taxon>Pseudomonadota</taxon>
        <taxon>Alphaproteobacteria</taxon>
        <taxon>Rhodobacterales</taxon>
        <taxon>Rhodobacter group</taxon>
        <taxon>Paenirhodobacter</taxon>
    </lineage>
</organism>
<evidence type="ECO:0000256" key="1">
    <source>
        <dbReference type="ARBA" id="ARBA00001974"/>
    </source>
</evidence>
<dbReference type="PANTHER" id="PTHR42887:SF2">
    <property type="entry name" value="OS12G0638800 PROTEIN"/>
    <property type="match status" value="1"/>
</dbReference>
<keyword evidence="2" id="KW-0285">Flavoprotein</keyword>
<evidence type="ECO:0000313" key="8">
    <source>
        <dbReference type="Proteomes" id="UP000284476"/>
    </source>
</evidence>
<dbReference type="NCBIfam" id="TIGR00275">
    <property type="entry name" value="aminoacetone oxidase family FAD-binding enzyme"/>
    <property type="match status" value="1"/>
</dbReference>
<proteinExistence type="predicted"/>
<dbReference type="Proteomes" id="UP000285710">
    <property type="component" value="Unassembled WGS sequence"/>
</dbReference>
<dbReference type="PRINTS" id="PR00411">
    <property type="entry name" value="PNDRDTASEI"/>
</dbReference>
<dbReference type="EMBL" id="SAUZ01000010">
    <property type="protein sequence ID" value="RWR21122.1"/>
    <property type="molecule type" value="Genomic_DNA"/>
</dbReference>
<dbReference type="Pfam" id="PF22780">
    <property type="entry name" value="HI0933_like_1st"/>
    <property type="match status" value="1"/>
</dbReference>
<sequence length="394" mass="41927">MIEVDVVILGAGAAGLFAAGECLLRGRRVVVLDHAAHPGEKIRISGGGRCNFTNRALTRQNAPERFLSGNPRFALSALSRFTPADFIARVDRAGIAWHEKHLGQLFCDGKAGQIIDMLLAPLRDGGLEPGVTIDTVEREGEGFLVHTSEGTVRAASVIVATGGKSIPKIGASGLGYRIAEGFGLKVTETRPALVPLTFSEQDLARTAPLSGIAVEATVSAGRTRFTEPVLFTHRGLSGPAILQISSYWREGDSLHVDLAPGRDIAGELAKMRGEAGRIALHNALARLLPEKLAQLVVADAGLSGRLADQNNDKLRALAARLHGWEIRPVGSEGYRTAEVTLGGVDTDELDARTMMAKRVPGLYFIGEVVDVTGWLGGYNFQWAWSSGWAAGQVA</sequence>
<dbReference type="EMBL" id="SAUW01000011">
    <property type="protein sequence ID" value="RWR11047.1"/>
    <property type="molecule type" value="Genomic_DNA"/>
</dbReference>
<comment type="cofactor">
    <cofactor evidence="1">
        <name>FAD</name>
        <dbReference type="ChEBI" id="CHEBI:57692"/>
    </cofactor>
</comment>
<dbReference type="Pfam" id="PF03486">
    <property type="entry name" value="HI0933_like"/>
    <property type="match status" value="1"/>
</dbReference>
<accession>A0A443ITL7</accession>
<reference evidence="8 9" key="1">
    <citation type="submission" date="2019-01" db="EMBL/GenBank/DDBJ databases">
        <title>Sinorhodobacter populi sp. nov. isolated from the symptomatic bark tissue of Populus euramericana canker.</title>
        <authorList>
            <person name="Xu G."/>
        </authorList>
    </citation>
    <scope>NUCLEOTIDE SEQUENCE [LARGE SCALE GENOMIC DNA]</scope>
    <source>
        <strain evidence="6 9">2D-5</strain>
        <strain evidence="7 8">SK2B-1</strain>
    </source>
</reference>
<keyword evidence="3" id="KW-0274">FAD</keyword>
<dbReference type="Gene3D" id="1.10.8.260">
    <property type="entry name" value="HI0933 insert domain-like"/>
    <property type="match status" value="1"/>
</dbReference>
<evidence type="ECO:0000259" key="4">
    <source>
        <dbReference type="Pfam" id="PF03486"/>
    </source>
</evidence>
<feature type="domain" description="RsdA/BaiN/AoA(So)-like insert" evidence="5">
    <location>
        <begin position="190"/>
        <end position="339"/>
    </location>
</feature>
<dbReference type="Proteomes" id="UP000284476">
    <property type="component" value="Unassembled WGS sequence"/>
</dbReference>
<dbReference type="InterPro" id="IPR057661">
    <property type="entry name" value="RsdA/BaiN/AoA(So)_Rossmann"/>
</dbReference>
<dbReference type="Gene3D" id="2.40.30.10">
    <property type="entry name" value="Translation factors"/>
    <property type="match status" value="1"/>
</dbReference>
<dbReference type="SUPFAM" id="SSF51905">
    <property type="entry name" value="FAD/NAD(P)-binding domain"/>
    <property type="match status" value="1"/>
</dbReference>
<feature type="domain" description="RsdA/BaiN/AoA(So)-like Rossmann fold-like" evidence="4">
    <location>
        <begin position="5"/>
        <end position="392"/>
    </location>
</feature>
<dbReference type="AlphaFoldDB" id="A0A443ITL7"/>
<dbReference type="InterPro" id="IPR004792">
    <property type="entry name" value="BaiN-like"/>
</dbReference>
<evidence type="ECO:0000313" key="7">
    <source>
        <dbReference type="EMBL" id="RWR21122.1"/>
    </source>
</evidence>
<comment type="caution">
    <text evidence="6">The sequence shown here is derived from an EMBL/GenBank/DDBJ whole genome shotgun (WGS) entry which is preliminary data.</text>
</comment>
<protein>
    <submittedName>
        <fullName evidence="6">NAD(P)/FAD-dependent oxidoreductase</fullName>
    </submittedName>
</protein>
<dbReference type="SUPFAM" id="SSF160996">
    <property type="entry name" value="HI0933 insert domain-like"/>
    <property type="match status" value="1"/>
</dbReference>
<dbReference type="InterPro" id="IPR055178">
    <property type="entry name" value="RsdA/BaiN/AoA(So)-like_dom"/>
</dbReference>
<evidence type="ECO:0000313" key="9">
    <source>
        <dbReference type="Proteomes" id="UP000285710"/>
    </source>
</evidence>
<evidence type="ECO:0000256" key="2">
    <source>
        <dbReference type="ARBA" id="ARBA00022630"/>
    </source>
</evidence>
<accession>A0A443JKM3</accession>
<dbReference type="RefSeq" id="WP_128208714.1">
    <property type="nucleotide sequence ID" value="NZ_JBHRSO010000018.1"/>
</dbReference>
<dbReference type="InterPro" id="IPR036188">
    <property type="entry name" value="FAD/NAD-bd_sf"/>
</dbReference>
<gene>
    <name evidence="7" type="ORF">D2T30_09770</name>
    <name evidence="6" type="ORF">D2T33_12000</name>
</gene>
<evidence type="ECO:0000259" key="5">
    <source>
        <dbReference type="Pfam" id="PF22780"/>
    </source>
</evidence>
<dbReference type="PANTHER" id="PTHR42887">
    <property type="entry name" value="OS12G0638800 PROTEIN"/>
    <property type="match status" value="1"/>
</dbReference>
<reference evidence="8 9" key="2">
    <citation type="submission" date="2019-01" db="EMBL/GenBank/DDBJ databases">
        <authorList>
            <person name="Li Y."/>
        </authorList>
    </citation>
    <scope>NUCLEOTIDE SEQUENCE [LARGE SCALE GENOMIC DNA]</scope>
    <source>
        <strain evidence="6 9">2D-5</strain>
        <strain evidence="7 8">SK2B-1</strain>
    </source>
</reference>
<dbReference type="InterPro" id="IPR023166">
    <property type="entry name" value="BaiN-like_dom_sf"/>
</dbReference>